<evidence type="ECO:0000313" key="2">
    <source>
        <dbReference type="WBParaSite" id="Pan_g14956.t1"/>
    </source>
</evidence>
<name>A0A7E4V0B4_PANRE</name>
<accession>A0A7E4V0B4</accession>
<dbReference type="WBParaSite" id="Pan_g14956.t1">
    <property type="protein sequence ID" value="Pan_g14956.t1"/>
    <property type="gene ID" value="Pan_g14956"/>
</dbReference>
<evidence type="ECO:0000313" key="1">
    <source>
        <dbReference type="Proteomes" id="UP000492821"/>
    </source>
</evidence>
<dbReference type="AlphaFoldDB" id="A0A7E4V0B4"/>
<dbReference type="SUPFAM" id="SSF46966">
    <property type="entry name" value="Spectrin repeat"/>
    <property type="match status" value="1"/>
</dbReference>
<sequence>MNSLLLIKKPLATSVNLVGNIEDIFWNVDADSFEKLFINRKNRNRLLWDALNAATQLKGANFSKVNDKLFNRNDHDVEIRLGELDGQLASEDYGKHLVCIQNLQKKLVHIDNDYNAHNECVEDTKQALDGLIPGKCTSTRPAPHDQETENPCL</sequence>
<reference evidence="2" key="2">
    <citation type="submission" date="2020-10" db="UniProtKB">
        <authorList>
            <consortium name="WormBaseParasite"/>
        </authorList>
    </citation>
    <scope>IDENTIFICATION</scope>
</reference>
<keyword evidence="1" id="KW-1185">Reference proteome</keyword>
<protein>
    <submittedName>
        <fullName evidence="2">Ferroxidase</fullName>
    </submittedName>
</protein>
<proteinExistence type="predicted"/>
<reference evidence="1" key="1">
    <citation type="journal article" date="2013" name="Genetics">
        <title>The draft genome and transcriptome of Panagrellus redivivus are shaped by the harsh demands of a free-living lifestyle.</title>
        <authorList>
            <person name="Srinivasan J."/>
            <person name="Dillman A.R."/>
            <person name="Macchietto M.G."/>
            <person name="Heikkinen L."/>
            <person name="Lakso M."/>
            <person name="Fracchia K.M."/>
            <person name="Antoshechkin I."/>
            <person name="Mortazavi A."/>
            <person name="Wong G."/>
            <person name="Sternberg P.W."/>
        </authorList>
    </citation>
    <scope>NUCLEOTIDE SEQUENCE [LARGE SCALE GENOMIC DNA]</scope>
    <source>
        <strain evidence="1">MT8872</strain>
    </source>
</reference>
<dbReference type="Proteomes" id="UP000492821">
    <property type="component" value="Unassembled WGS sequence"/>
</dbReference>
<organism evidence="1 2">
    <name type="scientific">Panagrellus redivivus</name>
    <name type="common">Microworm</name>
    <dbReference type="NCBI Taxonomy" id="6233"/>
    <lineage>
        <taxon>Eukaryota</taxon>
        <taxon>Metazoa</taxon>
        <taxon>Ecdysozoa</taxon>
        <taxon>Nematoda</taxon>
        <taxon>Chromadorea</taxon>
        <taxon>Rhabditida</taxon>
        <taxon>Tylenchina</taxon>
        <taxon>Panagrolaimomorpha</taxon>
        <taxon>Panagrolaimoidea</taxon>
        <taxon>Panagrolaimidae</taxon>
        <taxon>Panagrellus</taxon>
    </lineage>
</organism>
<dbReference type="Gene3D" id="1.20.58.60">
    <property type="match status" value="1"/>
</dbReference>